<feature type="active site" description="Proton acceptor" evidence="10">
    <location>
        <position position="155"/>
    </location>
</feature>
<dbReference type="PROSITE" id="PS00061">
    <property type="entry name" value="ADH_SHORT"/>
    <property type="match status" value="1"/>
</dbReference>
<proteinExistence type="inferred from homology"/>
<feature type="binding site" evidence="11">
    <location>
        <begin position="155"/>
        <end position="159"/>
    </location>
    <ligand>
        <name>NADP(+)</name>
        <dbReference type="ChEBI" id="CHEBI:58349"/>
    </ligand>
</feature>
<evidence type="ECO:0000256" key="4">
    <source>
        <dbReference type="ARBA" id="ARBA00022516"/>
    </source>
</evidence>
<dbReference type="CDD" id="cd05333">
    <property type="entry name" value="BKR_SDR_c"/>
    <property type="match status" value="1"/>
</dbReference>
<dbReference type="InterPro" id="IPR011284">
    <property type="entry name" value="3oxo_ACP_reduc"/>
</dbReference>
<evidence type="ECO:0000313" key="14">
    <source>
        <dbReference type="EMBL" id="SLM47942.1"/>
    </source>
</evidence>
<organism evidence="14 15">
    <name type="scientific">Nitrospira japonica</name>
    <dbReference type="NCBI Taxonomy" id="1325564"/>
    <lineage>
        <taxon>Bacteria</taxon>
        <taxon>Pseudomonadati</taxon>
        <taxon>Nitrospirota</taxon>
        <taxon>Nitrospiria</taxon>
        <taxon>Nitrospirales</taxon>
        <taxon>Nitrospiraceae</taxon>
        <taxon>Nitrospira</taxon>
    </lineage>
</organism>
<evidence type="ECO:0000256" key="2">
    <source>
        <dbReference type="ARBA" id="ARBA00006484"/>
    </source>
</evidence>
<evidence type="ECO:0000256" key="8">
    <source>
        <dbReference type="ARBA" id="ARBA00023098"/>
    </source>
</evidence>
<evidence type="ECO:0000259" key="13">
    <source>
        <dbReference type="SMART" id="SM00822"/>
    </source>
</evidence>
<dbReference type="InterPro" id="IPR050259">
    <property type="entry name" value="SDR"/>
</dbReference>
<keyword evidence="6 11" id="KW-0521">NADP</keyword>
<feature type="binding site" evidence="11">
    <location>
        <position position="188"/>
    </location>
    <ligand>
        <name>NADP(+)</name>
        <dbReference type="ChEBI" id="CHEBI:58349"/>
    </ligand>
</feature>
<dbReference type="PANTHER" id="PTHR42879">
    <property type="entry name" value="3-OXOACYL-(ACYL-CARRIER-PROTEIN) REDUCTASE"/>
    <property type="match status" value="1"/>
</dbReference>
<dbReference type="GO" id="GO:0030497">
    <property type="term" value="P:fatty acid elongation"/>
    <property type="evidence" value="ECO:0007669"/>
    <property type="project" value="UniProtKB-ARBA"/>
</dbReference>
<feature type="binding site" evidence="11">
    <location>
        <position position="90"/>
    </location>
    <ligand>
        <name>NADP(+)</name>
        <dbReference type="ChEBI" id="CHEBI:58349"/>
    </ligand>
</feature>
<dbReference type="Proteomes" id="UP000192042">
    <property type="component" value="Chromosome I"/>
</dbReference>
<evidence type="ECO:0000256" key="10">
    <source>
        <dbReference type="PIRSR" id="PIRSR611284-1"/>
    </source>
</evidence>
<comment type="similarity">
    <text evidence="2 12">Belongs to the short-chain dehydrogenases/reductases (SDR) family.</text>
</comment>
<dbReference type="InterPro" id="IPR057326">
    <property type="entry name" value="KR_dom"/>
</dbReference>
<keyword evidence="8 12" id="KW-0443">Lipid metabolism</keyword>
<name>A0A1W1I4L0_9BACT</name>
<evidence type="ECO:0000256" key="5">
    <source>
        <dbReference type="ARBA" id="ARBA00022832"/>
    </source>
</evidence>
<comment type="subunit">
    <text evidence="12">Homotetramer.</text>
</comment>
<dbReference type="RefSeq" id="WP_080886407.1">
    <property type="nucleotide sequence ID" value="NZ_LT828648.1"/>
</dbReference>
<dbReference type="AlphaFoldDB" id="A0A1W1I4L0"/>
<reference evidence="14 15" key="1">
    <citation type="submission" date="2017-03" db="EMBL/GenBank/DDBJ databases">
        <authorList>
            <person name="Afonso C.L."/>
            <person name="Miller P.J."/>
            <person name="Scott M.A."/>
            <person name="Spackman E."/>
            <person name="Goraichik I."/>
            <person name="Dimitrov K.M."/>
            <person name="Suarez D.L."/>
            <person name="Swayne D.E."/>
        </authorList>
    </citation>
    <scope>NUCLEOTIDE SEQUENCE [LARGE SCALE GENOMIC DNA]</scope>
    <source>
        <strain evidence="14">Genome sequencing of Nitrospira japonica strain NJ11</strain>
    </source>
</reference>
<dbReference type="InterPro" id="IPR002347">
    <property type="entry name" value="SDR_fam"/>
</dbReference>
<protein>
    <recommendedName>
        <fullName evidence="3 12">3-oxoacyl-[acyl-carrier-protein] reductase</fullName>
        <ecNumber evidence="3 12">1.1.1.100</ecNumber>
    </recommendedName>
</protein>
<keyword evidence="4 12" id="KW-0444">Lipid biosynthesis</keyword>
<dbReference type="OrthoDB" id="9804774at2"/>
<dbReference type="NCBIfam" id="NF009466">
    <property type="entry name" value="PRK12826.1-2"/>
    <property type="match status" value="1"/>
</dbReference>
<feature type="binding site" evidence="11">
    <location>
        <begin position="63"/>
        <end position="64"/>
    </location>
    <ligand>
        <name>NADP(+)</name>
        <dbReference type="ChEBI" id="CHEBI:58349"/>
    </ligand>
</feature>
<comment type="pathway">
    <text evidence="1 12">Lipid metabolism; fatty acid biosynthesis.</text>
</comment>
<dbReference type="NCBIfam" id="TIGR01830">
    <property type="entry name" value="3oxo_ACP_reduc"/>
    <property type="match status" value="1"/>
</dbReference>
<evidence type="ECO:0000313" key="15">
    <source>
        <dbReference type="Proteomes" id="UP000192042"/>
    </source>
</evidence>
<dbReference type="KEGG" id="nja:NSJP_1770"/>
<comment type="catalytic activity">
    <reaction evidence="12">
        <text>a (3R)-hydroxyacyl-[ACP] + NADP(+) = a 3-oxoacyl-[ACP] + NADPH + H(+)</text>
        <dbReference type="Rhea" id="RHEA:17397"/>
        <dbReference type="Rhea" id="RHEA-COMP:9916"/>
        <dbReference type="Rhea" id="RHEA-COMP:9945"/>
        <dbReference type="ChEBI" id="CHEBI:15378"/>
        <dbReference type="ChEBI" id="CHEBI:57783"/>
        <dbReference type="ChEBI" id="CHEBI:58349"/>
        <dbReference type="ChEBI" id="CHEBI:78776"/>
        <dbReference type="ChEBI" id="CHEBI:78827"/>
        <dbReference type="EC" id="1.1.1.100"/>
    </reaction>
</comment>
<dbReference type="Gene3D" id="3.40.50.720">
    <property type="entry name" value="NAD(P)-binding Rossmann-like Domain"/>
    <property type="match status" value="1"/>
</dbReference>
<keyword evidence="7 12" id="KW-0560">Oxidoreductase</keyword>
<evidence type="ECO:0000256" key="12">
    <source>
        <dbReference type="RuleBase" id="RU366074"/>
    </source>
</evidence>
<evidence type="ECO:0000256" key="9">
    <source>
        <dbReference type="ARBA" id="ARBA00023160"/>
    </source>
</evidence>
<dbReference type="NCBIfam" id="NF004198">
    <property type="entry name" value="PRK05653.1-3"/>
    <property type="match status" value="1"/>
</dbReference>
<dbReference type="Pfam" id="PF13561">
    <property type="entry name" value="adh_short_C2"/>
    <property type="match status" value="1"/>
</dbReference>
<dbReference type="PANTHER" id="PTHR42879:SF2">
    <property type="entry name" value="3-OXOACYL-[ACYL-CARRIER-PROTEIN] REDUCTASE FABG"/>
    <property type="match status" value="1"/>
</dbReference>
<dbReference type="FunFam" id="3.40.50.720:FF:000037">
    <property type="entry name" value="3-oxoacyl-[acyl-carrier-protein] reductase FabG"/>
    <property type="match status" value="1"/>
</dbReference>
<comment type="function">
    <text evidence="12">Catalyzes the NADPH-dependent reduction of beta-ketoacyl-ACP substrates to beta-hydroxyacyl-ACP products, the first reductive step in the elongation cycle of fatty acid biosynthesis.</text>
</comment>
<evidence type="ECO:0000256" key="6">
    <source>
        <dbReference type="ARBA" id="ARBA00022857"/>
    </source>
</evidence>
<keyword evidence="5 12" id="KW-0276">Fatty acid metabolism</keyword>
<dbReference type="STRING" id="1325564.NSJP_1770"/>
<dbReference type="GO" id="GO:0004316">
    <property type="term" value="F:3-oxoacyl-[acyl-carrier-protein] reductase (NADPH) activity"/>
    <property type="evidence" value="ECO:0007669"/>
    <property type="project" value="UniProtKB-UniRule"/>
</dbReference>
<keyword evidence="9 12" id="KW-0275">Fatty acid biosynthesis</keyword>
<accession>A0A1W1I4L0</accession>
<gene>
    <name evidence="14" type="primary">fabG</name>
    <name evidence="14" type="ORF">NSJP_1770</name>
</gene>
<dbReference type="NCBIfam" id="NF005559">
    <property type="entry name" value="PRK07231.1"/>
    <property type="match status" value="1"/>
</dbReference>
<dbReference type="SMART" id="SM00822">
    <property type="entry name" value="PKS_KR"/>
    <property type="match status" value="1"/>
</dbReference>
<dbReference type="InterPro" id="IPR020904">
    <property type="entry name" value="Sc_DH/Rdtase_CS"/>
</dbReference>
<feature type="domain" description="Ketoreductase" evidence="13">
    <location>
        <begin position="7"/>
        <end position="190"/>
    </location>
</feature>
<sequence>MASLEGRVAIVTGAAQGIGRAIAESLAKAGADIVVADLDPARSKETVSAVEQAGRKALNVKVNVADANDAKAMADHVLKEWGKIDILVNNAGITRDGLLLRMKEEDWNLVLQVNLTGTFNCTKAVLQPMTKQRYGRIVNIASIVGAMGNVGQANYAASKAAVIGFSKTVAREYASRNVTVNAVAPGFIDTAMTQGLSTEVKETLQKQIPLGRLGTPQDIAAAVRFLVSEEAAYITGHVLHVNGGMLMS</sequence>
<evidence type="ECO:0000256" key="3">
    <source>
        <dbReference type="ARBA" id="ARBA00012948"/>
    </source>
</evidence>
<evidence type="ECO:0000256" key="1">
    <source>
        <dbReference type="ARBA" id="ARBA00005194"/>
    </source>
</evidence>
<dbReference type="UniPathway" id="UPA00094"/>
<evidence type="ECO:0000256" key="7">
    <source>
        <dbReference type="ARBA" id="ARBA00023002"/>
    </source>
</evidence>
<dbReference type="GO" id="GO:0051287">
    <property type="term" value="F:NAD binding"/>
    <property type="evidence" value="ECO:0007669"/>
    <property type="project" value="UniProtKB-UniRule"/>
</dbReference>
<evidence type="ECO:0000256" key="11">
    <source>
        <dbReference type="PIRSR" id="PIRSR611284-2"/>
    </source>
</evidence>
<dbReference type="EMBL" id="LT828648">
    <property type="protein sequence ID" value="SLM47942.1"/>
    <property type="molecule type" value="Genomic_DNA"/>
</dbReference>
<keyword evidence="15" id="KW-1185">Reference proteome</keyword>
<dbReference type="PRINTS" id="PR00081">
    <property type="entry name" value="GDHRDH"/>
</dbReference>
<dbReference type="PRINTS" id="PR00080">
    <property type="entry name" value="SDRFAMILY"/>
</dbReference>
<dbReference type="NCBIfam" id="NF009464">
    <property type="entry name" value="PRK12824.1"/>
    <property type="match status" value="1"/>
</dbReference>
<dbReference type="InterPro" id="IPR036291">
    <property type="entry name" value="NAD(P)-bd_dom_sf"/>
</dbReference>
<dbReference type="SUPFAM" id="SSF51735">
    <property type="entry name" value="NAD(P)-binding Rossmann-fold domains"/>
    <property type="match status" value="1"/>
</dbReference>
<dbReference type="EC" id="1.1.1.100" evidence="3 12"/>